<evidence type="ECO:0000313" key="3">
    <source>
        <dbReference type="EMBL" id="KYD09440.1"/>
    </source>
</evidence>
<dbReference type="NCBIfam" id="TIGR00732">
    <property type="entry name" value="dprA"/>
    <property type="match status" value="1"/>
</dbReference>
<dbReference type="PATRIC" id="fig|301148.3.peg.1810"/>
<proteinExistence type="inferred from homology"/>
<dbReference type="GO" id="GO:0009294">
    <property type="term" value="P:DNA-mediated transformation"/>
    <property type="evidence" value="ECO:0007669"/>
    <property type="project" value="InterPro"/>
</dbReference>
<dbReference type="Gene3D" id="3.40.50.450">
    <property type="match status" value="1"/>
</dbReference>
<gene>
    <name evidence="3" type="ORF">B4135_3764</name>
</gene>
<dbReference type="Proteomes" id="UP000075683">
    <property type="component" value="Unassembled WGS sequence"/>
</dbReference>
<evidence type="ECO:0000256" key="1">
    <source>
        <dbReference type="ARBA" id="ARBA00006525"/>
    </source>
</evidence>
<protein>
    <recommendedName>
        <fullName evidence="2">Smf/DprA SLOG domain-containing protein</fullName>
    </recommendedName>
</protein>
<dbReference type="InterPro" id="IPR057666">
    <property type="entry name" value="DrpA_SLOG"/>
</dbReference>
<evidence type="ECO:0000259" key="2">
    <source>
        <dbReference type="Pfam" id="PF02481"/>
    </source>
</evidence>
<feature type="domain" description="Smf/DprA SLOG" evidence="2">
    <location>
        <begin position="80"/>
        <end position="289"/>
    </location>
</feature>
<comment type="caution">
    <text evidence="3">The sequence shown here is derived from an EMBL/GenBank/DDBJ whole genome shotgun (WGS) entry which is preliminary data.</text>
</comment>
<comment type="similarity">
    <text evidence="1">Belongs to the DprA/Smf family.</text>
</comment>
<dbReference type="EMBL" id="LQYT01000130">
    <property type="protein sequence ID" value="KYD09440.1"/>
    <property type="molecule type" value="Genomic_DNA"/>
</dbReference>
<dbReference type="PANTHER" id="PTHR43022">
    <property type="entry name" value="PROTEIN SMF"/>
    <property type="match status" value="1"/>
</dbReference>
<reference evidence="3 4" key="1">
    <citation type="submission" date="2016-01" db="EMBL/GenBank/DDBJ databases">
        <title>Draft Genome Sequences of Seven Thermophilic Sporeformers Isolated from Foods.</title>
        <authorList>
            <person name="Berendsen E.M."/>
            <person name="Wells-Bennik M.H."/>
            <person name="Krawcyk A.O."/>
            <person name="De Jong A."/>
            <person name="Holsappel S."/>
            <person name="Eijlander R.T."/>
            <person name="Kuipers O.P."/>
        </authorList>
    </citation>
    <scope>NUCLEOTIDE SEQUENCE [LARGE SCALE GENOMIC DNA]</scope>
    <source>
        <strain evidence="3 4">B4135</strain>
    </source>
</reference>
<dbReference type="AlphaFoldDB" id="A0A150LB36"/>
<dbReference type="PANTHER" id="PTHR43022:SF1">
    <property type="entry name" value="PROTEIN SMF"/>
    <property type="match status" value="1"/>
</dbReference>
<organism evidence="3 4">
    <name type="scientific">Caldibacillus debilis</name>
    <dbReference type="NCBI Taxonomy" id="301148"/>
    <lineage>
        <taxon>Bacteria</taxon>
        <taxon>Bacillati</taxon>
        <taxon>Bacillota</taxon>
        <taxon>Bacilli</taxon>
        <taxon>Bacillales</taxon>
        <taxon>Bacillaceae</taxon>
        <taxon>Caldibacillus</taxon>
    </lineage>
</organism>
<dbReference type="SUPFAM" id="SSF102405">
    <property type="entry name" value="MCP/YpsA-like"/>
    <property type="match status" value="1"/>
</dbReference>
<name>A0A150LB36_9BACI</name>
<evidence type="ECO:0000313" key="4">
    <source>
        <dbReference type="Proteomes" id="UP000075683"/>
    </source>
</evidence>
<dbReference type="STRING" id="301148.B4135_3764"/>
<sequence>MEKRRERLIHLVHCRGAGWRTIEKIYASDPSLESVFSLSPAEIADRLNIPFHDASRLYSDLHEKPVETFIREYEQERISLITIFDEQYPPLLKQTYQPPWVLFARGNPDLLQNPRTIAVVGTRTPTRYGLLAADLIVEGLVEKDFLIVSGFARGIDIRAQRRALEGGGNTVAVLGSGFYHIYPKESAPLLRSYSDQLLLLSEYPPDTPPKKHQFPQRNRIISGLSLGTVVVEARERSGSLITAQFALDYGREVFAVPGPVTSPVSAGTNRLIQEGAKLVQRAEDILEELFLFRA</sequence>
<dbReference type="Pfam" id="PF02481">
    <property type="entry name" value="DNA_processg_A"/>
    <property type="match status" value="1"/>
</dbReference>
<dbReference type="InterPro" id="IPR003488">
    <property type="entry name" value="DprA"/>
</dbReference>
<dbReference type="OrthoDB" id="9785707at2"/>
<dbReference type="RefSeq" id="WP_061569948.1">
    <property type="nucleotide sequence ID" value="NZ_LQYT01000130.1"/>
</dbReference>
<accession>A0A150LB36</accession>